<organism evidence="5 6">
    <name type="scientific">Nannocystis pusilla</name>
    <dbReference type="NCBI Taxonomy" id="889268"/>
    <lineage>
        <taxon>Bacteria</taxon>
        <taxon>Pseudomonadati</taxon>
        <taxon>Myxococcota</taxon>
        <taxon>Polyangia</taxon>
        <taxon>Nannocystales</taxon>
        <taxon>Nannocystaceae</taxon>
        <taxon>Nannocystis</taxon>
    </lineage>
</organism>
<dbReference type="CDD" id="cd06848">
    <property type="entry name" value="GCS_H"/>
    <property type="match status" value="1"/>
</dbReference>
<comment type="cofactor">
    <cofactor evidence="3">
        <name>(R)-lipoate</name>
        <dbReference type="ChEBI" id="CHEBI:83088"/>
    </cofactor>
    <text evidence="3">Binds 1 lipoyl cofactor covalently.</text>
</comment>
<evidence type="ECO:0000259" key="4">
    <source>
        <dbReference type="PROSITE" id="PS50968"/>
    </source>
</evidence>
<dbReference type="PANTHER" id="PTHR11715">
    <property type="entry name" value="GLYCINE CLEAVAGE SYSTEM H PROTEIN"/>
    <property type="match status" value="1"/>
</dbReference>
<dbReference type="InterPro" id="IPR002930">
    <property type="entry name" value="GCV_H"/>
</dbReference>
<dbReference type="NCBIfam" id="TIGR00527">
    <property type="entry name" value="gcvH"/>
    <property type="match status" value="1"/>
</dbReference>
<proteinExistence type="inferred from homology"/>
<dbReference type="PANTHER" id="PTHR11715:SF3">
    <property type="entry name" value="GLYCINE CLEAVAGE SYSTEM H PROTEIN-RELATED"/>
    <property type="match status" value="1"/>
</dbReference>
<dbReference type="EMBL" id="JAIRAU010000047">
    <property type="protein sequence ID" value="MBZ5714138.1"/>
    <property type="molecule type" value="Genomic_DNA"/>
</dbReference>
<evidence type="ECO:0000313" key="6">
    <source>
        <dbReference type="Proteomes" id="UP001139031"/>
    </source>
</evidence>
<dbReference type="Pfam" id="PF01597">
    <property type="entry name" value="GCV_H"/>
    <property type="match status" value="1"/>
</dbReference>
<feature type="modified residue" description="N6-lipoyllysine" evidence="3">
    <location>
        <position position="65"/>
    </location>
</feature>
<sequence length="129" mass="13853">MSDIPRNLRYTKDHEWARLEADGTVVVGITAHAVDNLGDVTVVGLPAVGARFSAGDSFGTVDSVKAVSELYAPLDGDVVAINERLNDAPELVNTSCYGDGWMIQIRPADPRALDGLLDADQYEAHLKSE</sequence>
<evidence type="ECO:0000313" key="5">
    <source>
        <dbReference type="EMBL" id="MBZ5714138.1"/>
    </source>
</evidence>
<keyword evidence="2 3" id="KW-0450">Lipoyl</keyword>
<name>A0ABS7U0Z3_9BACT</name>
<comment type="subunit">
    <text evidence="3">The glycine cleavage system is composed of four proteins: P, T, L and H.</text>
</comment>
<dbReference type="InterPro" id="IPR011053">
    <property type="entry name" value="Single_hybrid_motif"/>
</dbReference>
<evidence type="ECO:0000256" key="1">
    <source>
        <dbReference type="ARBA" id="ARBA00009249"/>
    </source>
</evidence>
<gene>
    <name evidence="3 5" type="primary">gcvH</name>
    <name evidence="5" type="ORF">K7C98_33310</name>
</gene>
<comment type="similarity">
    <text evidence="1 3">Belongs to the GcvH family.</text>
</comment>
<dbReference type="InterPro" id="IPR017453">
    <property type="entry name" value="GCV_H_sub"/>
</dbReference>
<evidence type="ECO:0000256" key="2">
    <source>
        <dbReference type="ARBA" id="ARBA00022823"/>
    </source>
</evidence>
<evidence type="ECO:0000256" key="3">
    <source>
        <dbReference type="HAMAP-Rule" id="MF_00272"/>
    </source>
</evidence>
<dbReference type="NCBIfam" id="NF002270">
    <property type="entry name" value="PRK01202.1"/>
    <property type="match status" value="1"/>
</dbReference>
<dbReference type="Proteomes" id="UP001139031">
    <property type="component" value="Unassembled WGS sequence"/>
</dbReference>
<comment type="function">
    <text evidence="3">The glycine cleavage system catalyzes the degradation of glycine. The H protein shuttles the methylamine group of glycine from the P protein to the T protein.</text>
</comment>
<dbReference type="PROSITE" id="PS50968">
    <property type="entry name" value="BIOTINYL_LIPOYL"/>
    <property type="match status" value="1"/>
</dbReference>
<keyword evidence="6" id="KW-1185">Reference proteome</keyword>
<dbReference type="InterPro" id="IPR033753">
    <property type="entry name" value="GCV_H/Fam206"/>
</dbReference>
<reference evidence="5" key="1">
    <citation type="submission" date="2021-08" db="EMBL/GenBank/DDBJ databases">
        <authorList>
            <person name="Stevens D.C."/>
        </authorList>
    </citation>
    <scope>NUCLEOTIDE SEQUENCE</scope>
    <source>
        <strain evidence="5">DSM 53165</strain>
    </source>
</reference>
<accession>A0ABS7U0Z3</accession>
<dbReference type="SUPFAM" id="SSF51230">
    <property type="entry name" value="Single hybrid motif"/>
    <property type="match status" value="1"/>
</dbReference>
<feature type="domain" description="Lipoyl-binding" evidence="4">
    <location>
        <begin position="24"/>
        <end position="106"/>
    </location>
</feature>
<protein>
    <recommendedName>
        <fullName evidence="3">Glycine cleavage system H protein</fullName>
    </recommendedName>
</protein>
<comment type="caution">
    <text evidence="5">The sequence shown here is derived from an EMBL/GenBank/DDBJ whole genome shotgun (WGS) entry which is preliminary data.</text>
</comment>
<dbReference type="HAMAP" id="MF_00272">
    <property type="entry name" value="GcvH"/>
    <property type="match status" value="1"/>
</dbReference>
<dbReference type="InterPro" id="IPR000089">
    <property type="entry name" value="Biotin_lipoyl"/>
</dbReference>
<dbReference type="Gene3D" id="2.40.50.100">
    <property type="match status" value="1"/>
</dbReference>
<dbReference type="RefSeq" id="WP_224195871.1">
    <property type="nucleotide sequence ID" value="NZ_JAIRAU010000047.1"/>
</dbReference>